<name>A0A0R3QIL5_9BILA</name>
<gene>
    <name evidence="2" type="ORF">BTMF_LOCUS5492</name>
</gene>
<feature type="compositionally biased region" description="Polar residues" evidence="1">
    <location>
        <begin position="42"/>
        <end position="55"/>
    </location>
</feature>
<sequence>MPTRRRSGNTTASNPEYQMVANKKIKKNQQQDDEASLVETMMSRNQYSTGGTAINDSDLGDFGADEQDQMASGQKQSGLPGPKKEKLPPLVVKNVPQEKLACKISALGIDAEYKLARIGTKIKVHTRVDYNVISKLLKDSKVEFFTHDVAGEKPFKAVIRGLPNLDPKKIADEIKDRFKISPTAVYRMVRKDEQAKRYPDVLFLVHFQKGTVTLNALQAIRSLFSIIVRWESYRGGHRDVTQCQRCLQFGHGTRNCFVNHRCSNCAGKHASAECPMAGAVTEGTIAYKCANCGEGHQ</sequence>
<feature type="region of interest" description="Disordered" evidence="1">
    <location>
        <begin position="1"/>
        <end position="87"/>
    </location>
</feature>
<reference evidence="4" key="1">
    <citation type="submission" date="2017-02" db="UniProtKB">
        <authorList>
            <consortium name="WormBaseParasite"/>
        </authorList>
    </citation>
    <scope>IDENTIFICATION</scope>
</reference>
<evidence type="ECO:0000313" key="3">
    <source>
        <dbReference type="Proteomes" id="UP000280834"/>
    </source>
</evidence>
<dbReference type="Proteomes" id="UP000280834">
    <property type="component" value="Unassembled WGS sequence"/>
</dbReference>
<dbReference type="AlphaFoldDB" id="A0A0R3QIL5"/>
<dbReference type="STRING" id="42155.A0A0R3QIL5"/>
<evidence type="ECO:0000256" key="1">
    <source>
        <dbReference type="SAM" id="MobiDB-lite"/>
    </source>
</evidence>
<reference evidence="2 3" key="2">
    <citation type="submission" date="2018-11" db="EMBL/GenBank/DDBJ databases">
        <authorList>
            <consortium name="Pathogen Informatics"/>
        </authorList>
    </citation>
    <scope>NUCLEOTIDE SEQUENCE [LARGE SCALE GENOMIC DNA]</scope>
</reference>
<evidence type="ECO:0000313" key="2">
    <source>
        <dbReference type="EMBL" id="VDO18146.1"/>
    </source>
</evidence>
<dbReference type="EMBL" id="UZAG01005929">
    <property type="protein sequence ID" value="VDO18146.1"/>
    <property type="molecule type" value="Genomic_DNA"/>
</dbReference>
<proteinExistence type="predicted"/>
<protein>
    <submittedName>
        <fullName evidence="4">Nucleic-acid-binding protein from transposon X-element</fullName>
    </submittedName>
</protein>
<dbReference type="WBParaSite" id="BTMF_0000625501-mRNA-1">
    <property type="protein sequence ID" value="BTMF_0000625501-mRNA-1"/>
    <property type="gene ID" value="BTMF_0000625501"/>
</dbReference>
<evidence type="ECO:0000313" key="4">
    <source>
        <dbReference type="WBParaSite" id="BTMF_0000625501-mRNA-1"/>
    </source>
</evidence>
<organism evidence="4">
    <name type="scientific">Brugia timori</name>
    <dbReference type="NCBI Taxonomy" id="42155"/>
    <lineage>
        <taxon>Eukaryota</taxon>
        <taxon>Metazoa</taxon>
        <taxon>Ecdysozoa</taxon>
        <taxon>Nematoda</taxon>
        <taxon>Chromadorea</taxon>
        <taxon>Rhabditida</taxon>
        <taxon>Spirurina</taxon>
        <taxon>Spiruromorpha</taxon>
        <taxon>Filarioidea</taxon>
        <taxon>Onchocercidae</taxon>
        <taxon>Brugia</taxon>
    </lineage>
</organism>
<accession>A0A0R3QIL5</accession>
<keyword evidence="3" id="KW-1185">Reference proteome</keyword>